<comment type="similarity">
    <text evidence="2">Belongs to the FAD-binding monooxygenase family.</text>
</comment>
<dbReference type="OrthoDB" id="5168853at2"/>
<dbReference type="Pfam" id="PF00743">
    <property type="entry name" value="FMO-like"/>
    <property type="match status" value="1"/>
</dbReference>
<dbReference type="Gene3D" id="3.50.50.60">
    <property type="entry name" value="FAD/NAD(P)-binding domain"/>
    <property type="match status" value="1"/>
</dbReference>
<evidence type="ECO:0000256" key="6">
    <source>
        <dbReference type="ARBA" id="ARBA00023002"/>
    </source>
</evidence>
<keyword evidence="5" id="KW-0521">NADP</keyword>
<accession>H5TTN1</accession>
<name>H5TTN1_GORO1</name>
<dbReference type="SUPFAM" id="SSF51905">
    <property type="entry name" value="FAD/NAD(P)-binding domain"/>
    <property type="match status" value="1"/>
</dbReference>
<sequence length="507" mass="56538">MTDPSTPDPSTTDSSTTDGVLDLLIVGAGLSGIDAAYRVTERNPGLRYRIVEQRERIGGTWDLFRYPGVRSDSDIFTLSFPFRPWQGSKTMASGAEIRDYLEETARETGVLDQIDFGITVTAADFDTASDTWTVTTRVGDDTRTYTTRFLYLCTGYYRYDEAYTPDFAGTEDFSGTIVHPQFWPADLDYTGKNVVVIGSGATAVTLIPSMADRAGHVTMLQRSPTYLFPVGWQEPTTPWIQRLLPRQWAHDVIRYRNALVTLSIYLFARRFPRASRKLLRQIAIRNLPKGYDVDTHFRPRYEPWDERLCIIPDADFYKALGTGHAQVVTDQIDRFTPGGIKLVSGTELPADIIVTATGLELLAFGGARLSIDGVEFKPHEKFAYRGYMLSDVPNLAWSIGYTNASWTLRVDLTSKAVGDLIAYMREHGYTSAAPTIGSATLPEHMLFALDSGYVRRGAVALPKSSNQAPWQVRHNLVLDAIDSRRYEVTEAMEFHTVADSAPTKTAG</sequence>
<dbReference type="PANTHER" id="PTHR43872:SF1">
    <property type="entry name" value="MONOOXYGENASE, PUTATIVE (AFU_ORTHOLOGUE AFUA_8G02570)-RELATED"/>
    <property type="match status" value="1"/>
</dbReference>
<keyword evidence="4" id="KW-0274">FAD</keyword>
<dbReference type="PANTHER" id="PTHR43872">
    <property type="entry name" value="MONOOXYGENASE, PUTATIVE (AFU_ORTHOLOGUE AFUA_8G02570)-RELATED"/>
    <property type="match status" value="1"/>
</dbReference>
<dbReference type="FunFam" id="3.50.50.60:FF:000228">
    <property type="entry name" value="FAD-containing monooxygenase EthA"/>
    <property type="match status" value="1"/>
</dbReference>
<keyword evidence="7 8" id="KW-0503">Monooxygenase</keyword>
<evidence type="ECO:0000256" key="2">
    <source>
        <dbReference type="ARBA" id="ARBA00010139"/>
    </source>
</evidence>
<dbReference type="InterPro" id="IPR020946">
    <property type="entry name" value="Flavin_mOase-like"/>
</dbReference>
<dbReference type="InterPro" id="IPR036188">
    <property type="entry name" value="FAD/NAD-bd_sf"/>
</dbReference>
<dbReference type="PRINTS" id="PR00411">
    <property type="entry name" value="PNDRDTASEI"/>
</dbReference>
<dbReference type="AlphaFoldDB" id="H5TTN1"/>
<dbReference type="EMBL" id="BAFB01000240">
    <property type="protein sequence ID" value="GAB36839.1"/>
    <property type="molecule type" value="Genomic_DNA"/>
</dbReference>
<dbReference type="GO" id="GO:0004499">
    <property type="term" value="F:N,N-dimethylaniline monooxygenase activity"/>
    <property type="evidence" value="ECO:0007669"/>
    <property type="project" value="InterPro"/>
</dbReference>
<dbReference type="RefSeq" id="WP_007240998.1">
    <property type="nucleotide sequence ID" value="NZ_BAFB01000240.1"/>
</dbReference>
<evidence type="ECO:0000313" key="8">
    <source>
        <dbReference type="EMBL" id="GAB36839.1"/>
    </source>
</evidence>
<evidence type="ECO:0000313" key="9">
    <source>
        <dbReference type="Proteomes" id="UP000005038"/>
    </source>
</evidence>
<evidence type="ECO:0000256" key="1">
    <source>
        <dbReference type="ARBA" id="ARBA00001974"/>
    </source>
</evidence>
<organism evidence="8 9">
    <name type="scientific">Gordonia otitidis (strain DSM 44809 / CCUG 52243 / JCM 12355 / NBRC 100426 / IFM 10032)</name>
    <dbReference type="NCBI Taxonomy" id="1108044"/>
    <lineage>
        <taxon>Bacteria</taxon>
        <taxon>Bacillati</taxon>
        <taxon>Actinomycetota</taxon>
        <taxon>Actinomycetes</taxon>
        <taxon>Mycobacteriales</taxon>
        <taxon>Gordoniaceae</taxon>
        <taxon>Gordonia</taxon>
    </lineage>
</organism>
<evidence type="ECO:0000256" key="7">
    <source>
        <dbReference type="ARBA" id="ARBA00023033"/>
    </source>
</evidence>
<comment type="caution">
    <text evidence="8">The sequence shown here is derived from an EMBL/GenBank/DDBJ whole genome shotgun (WGS) entry which is preliminary data.</text>
</comment>
<comment type="cofactor">
    <cofactor evidence="1">
        <name>FAD</name>
        <dbReference type="ChEBI" id="CHEBI:57692"/>
    </cofactor>
</comment>
<dbReference type="STRING" id="1108044.GOOTI_240_00190"/>
<keyword evidence="9" id="KW-1185">Reference proteome</keyword>
<gene>
    <name evidence="8" type="ORF">GOOTI_240_00190</name>
</gene>
<protein>
    <submittedName>
        <fullName evidence="8">Monooxygenase</fullName>
    </submittedName>
</protein>
<dbReference type="GO" id="GO:0050661">
    <property type="term" value="F:NADP binding"/>
    <property type="evidence" value="ECO:0007669"/>
    <property type="project" value="InterPro"/>
</dbReference>
<evidence type="ECO:0000256" key="4">
    <source>
        <dbReference type="ARBA" id="ARBA00022827"/>
    </source>
</evidence>
<reference evidence="8" key="1">
    <citation type="submission" date="2012-02" db="EMBL/GenBank/DDBJ databases">
        <title>Whole genome shotgun sequence of Gordonia otitidis NBRC 100426.</title>
        <authorList>
            <person name="Yoshida I."/>
            <person name="Hosoyama A."/>
            <person name="Tsuchikane K."/>
            <person name="Katsumata H."/>
            <person name="Yamazaki S."/>
            <person name="Fujita N."/>
        </authorList>
    </citation>
    <scope>NUCLEOTIDE SEQUENCE [LARGE SCALE GENOMIC DNA]</scope>
    <source>
        <strain evidence="8">NBRC 100426</strain>
    </source>
</reference>
<keyword evidence="3" id="KW-0285">Flavoprotein</keyword>
<dbReference type="InterPro" id="IPR051820">
    <property type="entry name" value="FAD-binding_MO"/>
</dbReference>
<dbReference type="Proteomes" id="UP000005038">
    <property type="component" value="Unassembled WGS sequence"/>
</dbReference>
<keyword evidence="6" id="KW-0560">Oxidoreductase</keyword>
<proteinExistence type="inferred from homology"/>
<evidence type="ECO:0000256" key="5">
    <source>
        <dbReference type="ARBA" id="ARBA00022857"/>
    </source>
</evidence>
<evidence type="ECO:0000256" key="3">
    <source>
        <dbReference type="ARBA" id="ARBA00022630"/>
    </source>
</evidence>
<dbReference type="GO" id="GO:0050660">
    <property type="term" value="F:flavin adenine dinucleotide binding"/>
    <property type="evidence" value="ECO:0007669"/>
    <property type="project" value="InterPro"/>
</dbReference>
<dbReference type="Pfam" id="PF13450">
    <property type="entry name" value="NAD_binding_8"/>
    <property type="match status" value="1"/>
</dbReference>